<evidence type="ECO:0000313" key="3">
    <source>
        <dbReference type="Proteomes" id="UP000256541"/>
    </source>
</evidence>
<evidence type="ECO:0000313" key="2">
    <source>
        <dbReference type="EMBL" id="RFA17078.1"/>
    </source>
</evidence>
<dbReference type="RefSeq" id="WP_116410121.1">
    <property type="nucleotide sequence ID" value="NZ_NBXB01000006.1"/>
</dbReference>
<dbReference type="GO" id="GO:0006950">
    <property type="term" value="P:response to stress"/>
    <property type="evidence" value="ECO:0007669"/>
    <property type="project" value="TreeGrafter"/>
</dbReference>
<gene>
    <name evidence="2" type="ORF">B7R22_01970</name>
</gene>
<protein>
    <recommendedName>
        <fullName evidence="1">HTH marR-type domain-containing protein</fullName>
    </recommendedName>
</protein>
<dbReference type="PROSITE" id="PS50995">
    <property type="entry name" value="HTH_MARR_2"/>
    <property type="match status" value="1"/>
</dbReference>
<dbReference type="InterPro" id="IPR036388">
    <property type="entry name" value="WH-like_DNA-bd_sf"/>
</dbReference>
<reference evidence="2 3" key="1">
    <citation type="submission" date="2017-04" db="EMBL/GenBank/DDBJ databases">
        <title>Comparative genome analysis of Subtercola boreus.</title>
        <authorList>
            <person name="Cho Y.-J."/>
            <person name="Cho A."/>
            <person name="Kim O.-S."/>
            <person name="Lee J.-I."/>
        </authorList>
    </citation>
    <scope>NUCLEOTIDE SEQUENCE [LARGE SCALE GENOMIC DNA]</scope>
    <source>
        <strain evidence="2 3">P27479</strain>
    </source>
</reference>
<dbReference type="Pfam" id="PF12802">
    <property type="entry name" value="MarR_2"/>
    <property type="match status" value="1"/>
</dbReference>
<sequence>MATLNFLTSTVFRLGVLGARWEEVFARSVEAEGVRPKHVAVLAVLREGVPRTQQDLAGLMGVGPSLVVALATDLESRGAIVRERDVNDRRRQRLRLTPSGEALLHRCEAVILSLDAVIADAIGPLAPALDDALAALEAIPRPEARVRE</sequence>
<dbReference type="SUPFAM" id="SSF46785">
    <property type="entry name" value="Winged helix' DNA-binding domain"/>
    <property type="match status" value="1"/>
</dbReference>
<dbReference type="GO" id="GO:0003700">
    <property type="term" value="F:DNA-binding transcription factor activity"/>
    <property type="evidence" value="ECO:0007669"/>
    <property type="project" value="InterPro"/>
</dbReference>
<feature type="domain" description="HTH marR-type" evidence="1">
    <location>
        <begin position="1"/>
        <end position="141"/>
    </location>
</feature>
<dbReference type="Proteomes" id="UP000256541">
    <property type="component" value="Unassembled WGS sequence"/>
</dbReference>
<dbReference type="Gene3D" id="1.10.10.10">
    <property type="entry name" value="Winged helix-like DNA-binding domain superfamily/Winged helix DNA-binding domain"/>
    <property type="match status" value="1"/>
</dbReference>
<name>A0A3E0W6P8_9MICO</name>
<proteinExistence type="predicted"/>
<dbReference type="InterPro" id="IPR039422">
    <property type="entry name" value="MarR/SlyA-like"/>
</dbReference>
<dbReference type="PANTHER" id="PTHR33164">
    <property type="entry name" value="TRANSCRIPTIONAL REGULATOR, MARR FAMILY"/>
    <property type="match status" value="1"/>
</dbReference>
<accession>A0A3E0W6P8</accession>
<organism evidence="2 3">
    <name type="scientific">Subtercola boreus</name>
    <dbReference type="NCBI Taxonomy" id="120213"/>
    <lineage>
        <taxon>Bacteria</taxon>
        <taxon>Bacillati</taxon>
        <taxon>Actinomycetota</taxon>
        <taxon>Actinomycetes</taxon>
        <taxon>Micrococcales</taxon>
        <taxon>Microbacteriaceae</taxon>
        <taxon>Subtercola</taxon>
    </lineage>
</organism>
<evidence type="ECO:0000259" key="1">
    <source>
        <dbReference type="PROSITE" id="PS50995"/>
    </source>
</evidence>
<dbReference type="EMBL" id="NBXB01000006">
    <property type="protein sequence ID" value="RFA17078.1"/>
    <property type="molecule type" value="Genomic_DNA"/>
</dbReference>
<comment type="caution">
    <text evidence="2">The sequence shown here is derived from an EMBL/GenBank/DDBJ whole genome shotgun (WGS) entry which is preliminary data.</text>
</comment>
<dbReference type="SMART" id="SM00347">
    <property type="entry name" value="HTH_MARR"/>
    <property type="match status" value="1"/>
</dbReference>
<dbReference type="AlphaFoldDB" id="A0A3E0W6P8"/>
<dbReference type="OrthoDB" id="8635520at2"/>
<dbReference type="PANTHER" id="PTHR33164:SF43">
    <property type="entry name" value="HTH-TYPE TRANSCRIPTIONAL REPRESSOR YETL"/>
    <property type="match status" value="1"/>
</dbReference>
<dbReference type="InterPro" id="IPR000835">
    <property type="entry name" value="HTH_MarR-typ"/>
</dbReference>
<dbReference type="InterPro" id="IPR036390">
    <property type="entry name" value="WH_DNA-bd_sf"/>
</dbReference>